<dbReference type="AlphaFoldDB" id="A0A833ZEN7"/>
<evidence type="ECO:0000256" key="1">
    <source>
        <dbReference type="SAM" id="MobiDB-lite"/>
    </source>
</evidence>
<dbReference type="EMBL" id="JABVXQ010000008">
    <property type="protein sequence ID" value="KAF6095058.1"/>
    <property type="molecule type" value="Genomic_DNA"/>
</dbReference>
<proteinExistence type="predicted"/>
<feature type="compositionally biased region" description="Polar residues" evidence="1">
    <location>
        <begin position="21"/>
        <end position="38"/>
    </location>
</feature>
<evidence type="ECO:0000313" key="3">
    <source>
        <dbReference type="Proteomes" id="UP000664940"/>
    </source>
</evidence>
<organism evidence="2 3">
    <name type="scientific">Phyllostomus discolor</name>
    <name type="common">pale spear-nosed bat</name>
    <dbReference type="NCBI Taxonomy" id="89673"/>
    <lineage>
        <taxon>Eukaryota</taxon>
        <taxon>Metazoa</taxon>
        <taxon>Chordata</taxon>
        <taxon>Craniata</taxon>
        <taxon>Vertebrata</taxon>
        <taxon>Euteleostomi</taxon>
        <taxon>Mammalia</taxon>
        <taxon>Eutheria</taxon>
        <taxon>Laurasiatheria</taxon>
        <taxon>Chiroptera</taxon>
        <taxon>Yangochiroptera</taxon>
        <taxon>Phyllostomidae</taxon>
        <taxon>Phyllostominae</taxon>
        <taxon>Phyllostomus</taxon>
    </lineage>
</organism>
<gene>
    <name evidence="2" type="ORF">HJG60_012046</name>
</gene>
<protein>
    <submittedName>
        <fullName evidence="2">Uncharacterized protein</fullName>
    </submittedName>
</protein>
<name>A0A833ZEN7_9CHIR</name>
<reference evidence="2 3" key="1">
    <citation type="journal article" date="2020" name="Nature">
        <title>Six reference-quality genomes reveal evolution of bat adaptations.</title>
        <authorList>
            <person name="Jebb D."/>
            <person name="Huang Z."/>
            <person name="Pippel M."/>
            <person name="Hughes G.M."/>
            <person name="Lavrichenko K."/>
            <person name="Devanna P."/>
            <person name="Winkler S."/>
            <person name="Jermiin L.S."/>
            <person name="Skirmuntt E.C."/>
            <person name="Katzourakis A."/>
            <person name="Burkitt-Gray L."/>
            <person name="Ray D.A."/>
            <person name="Sullivan K.A.M."/>
            <person name="Roscito J.G."/>
            <person name="Kirilenko B.M."/>
            <person name="Davalos L.M."/>
            <person name="Corthals A.P."/>
            <person name="Power M.L."/>
            <person name="Jones G."/>
            <person name="Ransome R.D."/>
            <person name="Dechmann D.K.N."/>
            <person name="Locatelli A.G."/>
            <person name="Puechmaille S.J."/>
            <person name="Fedrigo O."/>
            <person name="Jarvis E.D."/>
            <person name="Hiller M."/>
            <person name="Vernes S.C."/>
            <person name="Myers E.W."/>
            <person name="Teeling E.C."/>
        </authorList>
    </citation>
    <scope>NUCLEOTIDE SEQUENCE [LARGE SCALE GENOMIC DNA]</scope>
    <source>
        <strain evidence="2">Bat1K_MPI-CBG_1</strain>
    </source>
</reference>
<feature type="region of interest" description="Disordered" evidence="1">
    <location>
        <begin position="1"/>
        <end position="59"/>
    </location>
</feature>
<accession>A0A833ZEN7</accession>
<dbReference type="Proteomes" id="UP000664940">
    <property type="component" value="Unassembled WGS sequence"/>
</dbReference>
<evidence type="ECO:0000313" key="2">
    <source>
        <dbReference type="EMBL" id="KAF6095058.1"/>
    </source>
</evidence>
<sequence length="124" mass="13187">MKIPKVLLETPFNPEKPPNLISKTSTPPVEIRTSNRNTQKSETRDPGAGSLEPGGQGWLPYPCGPPPLLLLMGPRARPASQLYLRPIQSILPNYTAAPKICGRGKAPMSCIGGGGAKSQPHPSL</sequence>
<comment type="caution">
    <text evidence="2">The sequence shown here is derived from an EMBL/GenBank/DDBJ whole genome shotgun (WGS) entry which is preliminary data.</text>
</comment>